<dbReference type="InterPro" id="IPR025113">
    <property type="entry name" value="TRL-like"/>
</dbReference>
<reference evidence="2 3" key="1">
    <citation type="submission" date="2021-01" db="EMBL/GenBank/DDBJ databases">
        <title>Entomomonas sp. F2A isolated from a house cricket (Acheta domesticus).</title>
        <authorList>
            <person name="Spergser J."/>
            <person name="Busse H.-J."/>
        </authorList>
    </citation>
    <scope>NUCLEOTIDE SEQUENCE [LARGE SCALE GENOMIC DNA]</scope>
    <source>
        <strain evidence="2 3">F2A</strain>
    </source>
</reference>
<keyword evidence="1" id="KW-0732">Signal</keyword>
<feature type="chain" id="PRO_5037699267" evidence="1">
    <location>
        <begin position="28"/>
        <end position="102"/>
    </location>
</feature>
<keyword evidence="3" id="KW-1185">Reference proteome</keyword>
<feature type="signal peptide" evidence="1">
    <location>
        <begin position="1"/>
        <end position="27"/>
    </location>
</feature>
<dbReference type="PROSITE" id="PS51257">
    <property type="entry name" value="PROKAR_LIPOPROTEIN"/>
    <property type="match status" value="1"/>
</dbReference>
<dbReference type="Pfam" id="PF13146">
    <property type="entry name" value="TRL"/>
    <property type="match status" value="1"/>
</dbReference>
<organism evidence="2 3">
    <name type="scientific">Entomomonas asaccharolytica</name>
    <dbReference type="NCBI Taxonomy" id="2785331"/>
    <lineage>
        <taxon>Bacteria</taxon>
        <taxon>Pseudomonadati</taxon>
        <taxon>Pseudomonadota</taxon>
        <taxon>Gammaproteobacteria</taxon>
        <taxon>Pseudomonadales</taxon>
        <taxon>Pseudomonadaceae</taxon>
        <taxon>Entomomonas</taxon>
    </lineage>
</organism>
<accession>A0A974RW32</accession>
<dbReference type="Proteomes" id="UP000595278">
    <property type="component" value="Chromosome"/>
</dbReference>
<evidence type="ECO:0000313" key="3">
    <source>
        <dbReference type="Proteomes" id="UP000595278"/>
    </source>
</evidence>
<protein>
    <submittedName>
        <fullName evidence="2">TRL-like family protein</fullName>
    </submittedName>
</protein>
<dbReference type="RefSeq" id="WP_201090549.1">
    <property type="nucleotide sequence ID" value="NZ_CP067393.1"/>
</dbReference>
<name>A0A974RW32_9GAMM</name>
<dbReference type="EMBL" id="CP067393">
    <property type="protein sequence ID" value="QQP84652.1"/>
    <property type="molecule type" value="Genomic_DNA"/>
</dbReference>
<evidence type="ECO:0000313" key="2">
    <source>
        <dbReference type="EMBL" id="QQP84652.1"/>
    </source>
</evidence>
<evidence type="ECO:0000256" key="1">
    <source>
        <dbReference type="SAM" id="SignalP"/>
    </source>
</evidence>
<gene>
    <name evidence="2" type="ORF">JHT90_09545</name>
</gene>
<dbReference type="AlphaFoldDB" id="A0A974RW32"/>
<proteinExistence type="predicted"/>
<sequence length="102" mass="10143">MKKILGLLAISALLTGCASGMSPVGYALFTNVDGPITATDHVASAKNGSACATNVLGIVGAGDASINTAKRNGGISKIATADYSSSGIYPFFGRTCVNVTGE</sequence>
<dbReference type="KEGG" id="eaz:JHT90_09545"/>